<feature type="compositionally biased region" description="Polar residues" evidence="1">
    <location>
        <begin position="22"/>
        <end position="34"/>
    </location>
</feature>
<reference evidence="3" key="2">
    <citation type="submission" date="2006-09" db="EMBL/GenBank/DDBJ databases">
        <title>The genome sequence of Plasmodium falciparum Dd2.</title>
        <authorList>
            <consortium name="The Broad Institute Genome Sequencing Platform"/>
            <person name="Birren B."/>
            <person name="Lander E."/>
            <person name="Galagan J."/>
            <person name="Nusbaum C."/>
            <person name="Devon K."/>
            <person name="Henn M."/>
            <person name="Jaffe D."/>
            <person name="Butler J."/>
            <person name="Alvarez P."/>
            <person name="Gnerre S."/>
            <person name="Grabherr M."/>
            <person name="Kleber M."/>
            <person name="Mauceli E."/>
            <person name="Brockman W."/>
            <person name="MacCallum I.A."/>
            <person name="Rounsley S."/>
            <person name="Young S."/>
            <person name="LaButti K."/>
            <person name="Pushparaj V."/>
            <person name="DeCaprio D."/>
            <person name="Crawford M."/>
            <person name="Koehrsen M."/>
            <person name="Engels R."/>
            <person name="Montgomery P."/>
            <person name="Pearson M."/>
            <person name="Howarth C."/>
            <person name="Larson L."/>
            <person name="Luoma S."/>
            <person name="White J."/>
            <person name="Kodira C."/>
            <person name="Zeng Q."/>
            <person name="O'Leary S."/>
            <person name="Yandava C."/>
            <person name="Alvarado L."/>
            <person name="Wirth D."/>
            <person name="Volkman S."/>
            <person name="Hartl D."/>
        </authorList>
    </citation>
    <scope>NUCLEOTIDE SEQUENCE [LARGE SCALE GENOMIC DNA]</scope>
</reference>
<evidence type="ECO:0000313" key="2">
    <source>
        <dbReference type="EMBL" id="KOB89343.1"/>
    </source>
</evidence>
<proteinExistence type="predicted"/>
<accession>A0A0L7M973</accession>
<feature type="region of interest" description="Disordered" evidence="1">
    <location>
        <begin position="13"/>
        <end position="34"/>
    </location>
</feature>
<dbReference type="KEGG" id="pfd:PFDG_04892"/>
<organism evidence="2 3">
    <name type="scientific">Plasmodium falciparum (isolate Dd2)</name>
    <dbReference type="NCBI Taxonomy" id="57267"/>
    <lineage>
        <taxon>Eukaryota</taxon>
        <taxon>Sar</taxon>
        <taxon>Alveolata</taxon>
        <taxon>Apicomplexa</taxon>
        <taxon>Aconoidasida</taxon>
        <taxon>Haemosporida</taxon>
        <taxon>Plasmodiidae</taxon>
        <taxon>Plasmodium</taxon>
        <taxon>Plasmodium (Laverania)</taxon>
    </lineage>
</organism>
<dbReference type="Proteomes" id="UP000054282">
    <property type="component" value="Unassembled WGS sequence"/>
</dbReference>
<evidence type="ECO:0000256" key="1">
    <source>
        <dbReference type="SAM" id="MobiDB-lite"/>
    </source>
</evidence>
<feature type="non-terminal residue" evidence="2">
    <location>
        <position position="51"/>
    </location>
</feature>
<dbReference type="EMBL" id="GG702251">
    <property type="protein sequence ID" value="KOB89343.1"/>
    <property type="molecule type" value="Genomic_DNA"/>
</dbReference>
<dbReference type="AlphaFoldDB" id="A0A0L7M973"/>
<protein>
    <submittedName>
        <fullName evidence="2">Uncharacterized protein</fullName>
    </submittedName>
</protein>
<gene>
    <name evidence="2" type="ORF">PFDG_04892</name>
</gene>
<sequence>MGTLLNLLELLKSGSDNDDQTGNDCKMTTSSRPSSSLCRAQLAEWQRSAVH</sequence>
<reference evidence="3" key="1">
    <citation type="submission" date="2006-09" db="EMBL/GenBank/DDBJ databases">
        <title>Annotation of Plasmodium falciparum Dd2.</title>
        <authorList>
            <consortium name="The Broad Institute Genome Sequencing Platform"/>
            <person name="Volkman S.K."/>
            <person name="Neafsey D.E."/>
            <person name="Dash A.P."/>
            <person name="Chitnis C.E."/>
            <person name="Hartl D.L."/>
            <person name="Young S.K."/>
            <person name="Zeng Q."/>
            <person name="Koehrsen M."/>
            <person name="Alvarado L."/>
            <person name="Berlin A."/>
            <person name="Borenstein D."/>
            <person name="Chapman S.B."/>
            <person name="Chen Z."/>
            <person name="Engels R."/>
            <person name="Freedman E."/>
            <person name="Gellesch M."/>
            <person name="Goldberg J."/>
            <person name="Griggs A."/>
            <person name="Gujja S."/>
            <person name="Heilman E.R."/>
            <person name="Heiman D.I."/>
            <person name="Howarth C."/>
            <person name="Jen D."/>
            <person name="Larson L."/>
            <person name="Mehta T."/>
            <person name="Neiman D."/>
            <person name="Park D."/>
            <person name="Pearson M."/>
            <person name="Roberts A."/>
            <person name="Saif S."/>
            <person name="Shea T."/>
            <person name="Shenoy N."/>
            <person name="Sisk P."/>
            <person name="Stolte C."/>
            <person name="Sykes S."/>
            <person name="Walk T."/>
            <person name="White J."/>
            <person name="Yandava C."/>
            <person name="Haas B."/>
            <person name="Henn M.R."/>
            <person name="Nusbaum C."/>
            <person name="Birren B."/>
        </authorList>
    </citation>
    <scope>NUCLEOTIDE SEQUENCE [LARGE SCALE GENOMIC DNA]</scope>
</reference>
<evidence type="ECO:0000313" key="3">
    <source>
        <dbReference type="Proteomes" id="UP000054282"/>
    </source>
</evidence>
<name>A0A0L7M973_PLAF4</name>